<dbReference type="GO" id="GO:0008168">
    <property type="term" value="F:methyltransferase activity"/>
    <property type="evidence" value="ECO:0007669"/>
    <property type="project" value="UniProtKB-KW"/>
</dbReference>
<organism evidence="5">
    <name type="scientific">Caenorhabditis brenneri</name>
    <name type="common">Nematode worm</name>
    <dbReference type="NCBI Taxonomy" id="135651"/>
    <lineage>
        <taxon>Eukaryota</taxon>
        <taxon>Metazoa</taxon>
        <taxon>Ecdysozoa</taxon>
        <taxon>Nematoda</taxon>
        <taxon>Chromadorea</taxon>
        <taxon>Rhabditida</taxon>
        <taxon>Rhabditina</taxon>
        <taxon>Rhabditomorpha</taxon>
        <taxon>Rhabditoidea</taxon>
        <taxon>Rhabditidae</taxon>
        <taxon>Peloderinae</taxon>
        <taxon>Caenorhabditis</taxon>
    </lineage>
</organism>
<dbReference type="AlphaFoldDB" id="G0NGI4"/>
<dbReference type="InParanoid" id="G0NGI4"/>
<keyword evidence="2" id="KW-0808">Transferase</keyword>
<evidence type="ECO:0000259" key="3">
    <source>
        <dbReference type="PROSITE" id="PS50868"/>
    </source>
</evidence>
<dbReference type="InterPro" id="IPR046341">
    <property type="entry name" value="SET_dom_sf"/>
</dbReference>
<evidence type="ECO:0000313" key="4">
    <source>
        <dbReference type="EMBL" id="EGT60039.1"/>
    </source>
</evidence>
<evidence type="ECO:0000256" key="1">
    <source>
        <dbReference type="ARBA" id="ARBA00022603"/>
    </source>
</evidence>
<dbReference type="Proteomes" id="UP000008068">
    <property type="component" value="Unassembled WGS sequence"/>
</dbReference>
<protein>
    <recommendedName>
        <fullName evidence="3">Post-SET domain-containing protein</fullName>
    </recommendedName>
</protein>
<name>G0NGI4_CAEBE</name>
<feature type="domain" description="Post-SET" evidence="3">
    <location>
        <begin position="112"/>
        <end position="128"/>
    </location>
</feature>
<dbReference type="STRING" id="135651.G0NGI4"/>
<gene>
    <name evidence="4" type="ORF">CAEBREN_21253</name>
</gene>
<keyword evidence="5" id="KW-1185">Reference proteome</keyword>
<dbReference type="InterPro" id="IPR003616">
    <property type="entry name" value="Post-SET_dom"/>
</dbReference>
<dbReference type="PROSITE" id="PS50868">
    <property type="entry name" value="POST_SET"/>
    <property type="match status" value="1"/>
</dbReference>
<accession>G0NGI4</accession>
<dbReference type="Gene3D" id="2.170.270.10">
    <property type="entry name" value="SET domain"/>
    <property type="match status" value="1"/>
</dbReference>
<sequence length="187" mass="21576">MDQLSSKHGGDSLIMSNPEALLSSRVEFVAALQTIEEVIGLLHPDHGHLRVGNENYHGRSTDAMLRDVVLGMEQHDRRVSLTIHGNLSGEKWSVPRLEADKEINFDYQFNNDDQKCHCDSDNCKKFIGRVPAEFVPEDKDKELPEELSKLQQMSNQEEKREFIEQLLSEFTIQNCATERNKFREYDQ</sequence>
<reference evidence="5" key="1">
    <citation type="submission" date="2011-07" db="EMBL/GenBank/DDBJ databases">
        <authorList>
            <consortium name="Caenorhabditis brenneri Sequencing and Analysis Consortium"/>
            <person name="Wilson R.K."/>
        </authorList>
    </citation>
    <scope>NUCLEOTIDE SEQUENCE [LARGE SCALE GENOMIC DNA]</scope>
    <source>
        <strain evidence="5">PB2801</strain>
    </source>
</reference>
<dbReference type="HOGENOM" id="CLU_1448934_0_0_1"/>
<keyword evidence="1" id="KW-0489">Methyltransferase</keyword>
<evidence type="ECO:0000313" key="5">
    <source>
        <dbReference type="Proteomes" id="UP000008068"/>
    </source>
</evidence>
<dbReference type="GO" id="GO:0032259">
    <property type="term" value="P:methylation"/>
    <property type="evidence" value="ECO:0007669"/>
    <property type="project" value="UniProtKB-KW"/>
</dbReference>
<proteinExistence type="predicted"/>
<evidence type="ECO:0000256" key="2">
    <source>
        <dbReference type="ARBA" id="ARBA00022679"/>
    </source>
</evidence>
<dbReference type="EMBL" id="GL379880">
    <property type="protein sequence ID" value="EGT60039.1"/>
    <property type="molecule type" value="Genomic_DNA"/>
</dbReference>